<dbReference type="EMBL" id="GBRH01202915">
    <property type="protein sequence ID" value="JAD94980.1"/>
    <property type="molecule type" value="Transcribed_RNA"/>
</dbReference>
<organism evidence="1">
    <name type="scientific">Arundo donax</name>
    <name type="common">Giant reed</name>
    <name type="synonym">Donax arundinaceus</name>
    <dbReference type="NCBI Taxonomy" id="35708"/>
    <lineage>
        <taxon>Eukaryota</taxon>
        <taxon>Viridiplantae</taxon>
        <taxon>Streptophyta</taxon>
        <taxon>Embryophyta</taxon>
        <taxon>Tracheophyta</taxon>
        <taxon>Spermatophyta</taxon>
        <taxon>Magnoliopsida</taxon>
        <taxon>Liliopsida</taxon>
        <taxon>Poales</taxon>
        <taxon>Poaceae</taxon>
        <taxon>PACMAD clade</taxon>
        <taxon>Arundinoideae</taxon>
        <taxon>Arundineae</taxon>
        <taxon>Arundo</taxon>
    </lineage>
</organism>
<reference evidence="1" key="1">
    <citation type="submission" date="2014-09" db="EMBL/GenBank/DDBJ databases">
        <authorList>
            <person name="Magalhaes I.L.F."/>
            <person name="Oliveira U."/>
            <person name="Santos F.R."/>
            <person name="Vidigal T.H.D.A."/>
            <person name="Brescovit A.D."/>
            <person name="Santos A.J."/>
        </authorList>
    </citation>
    <scope>NUCLEOTIDE SEQUENCE</scope>
    <source>
        <tissue evidence="1">Shoot tissue taken approximately 20 cm above the soil surface</tissue>
    </source>
</reference>
<sequence>MTQYNFRFTNLKNSFRHQSTTRLPISNTVRERSYGLQ</sequence>
<reference evidence="1" key="2">
    <citation type="journal article" date="2015" name="Data Brief">
        <title>Shoot transcriptome of the giant reed, Arundo donax.</title>
        <authorList>
            <person name="Barrero R.A."/>
            <person name="Guerrero F.D."/>
            <person name="Moolhuijzen P."/>
            <person name="Goolsby J.A."/>
            <person name="Tidwell J."/>
            <person name="Bellgard S.E."/>
            <person name="Bellgard M.I."/>
        </authorList>
    </citation>
    <scope>NUCLEOTIDE SEQUENCE</scope>
    <source>
        <tissue evidence="1">Shoot tissue taken approximately 20 cm above the soil surface</tissue>
    </source>
</reference>
<accession>A0A0A9EAN2</accession>
<name>A0A0A9EAN2_ARUDO</name>
<proteinExistence type="predicted"/>
<dbReference type="AlphaFoldDB" id="A0A0A9EAN2"/>
<protein>
    <submittedName>
        <fullName evidence="1">Uncharacterized protein</fullName>
    </submittedName>
</protein>
<evidence type="ECO:0000313" key="1">
    <source>
        <dbReference type="EMBL" id="JAD94980.1"/>
    </source>
</evidence>